<gene>
    <name evidence="1" type="ORF">GIY21_00905</name>
    <name evidence="2" type="ORF">GIY22_01865</name>
</gene>
<proteinExistence type="predicted"/>
<keyword evidence="3" id="KW-1185">Reference proteome</keyword>
<dbReference type="EMBL" id="WJPN01000001">
    <property type="protein sequence ID" value="MRG98846.1"/>
    <property type="molecule type" value="Genomic_DNA"/>
</dbReference>
<sequence length="146" mass="16859">MSTSKRALRYNSEADMPEGMRKLLQASQQRAAVPALRPEEIEAEATPRRNKYGNVATTVDGIRFDSKKEARYYEDLKRRQSAGEVHFWLRQVPIHLPGGTRYVLDFLVFLTDGSAQFVDVKGRETAVFRLKKREVEHHYPIRILLA</sequence>
<comment type="caution">
    <text evidence="1">The sequence shown here is derived from an EMBL/GenBank/DDBJ whole genome shotgun (WGS) entry which is preliminary data.</text>
</comment>
<protein>
    <submittedName>
        <fullName evidence="1">DUF1064 domain-containing protein</fullName>
    </submittedName>
</protein>
<organism evidence="1 4">
    <name type="scientific">Xanthomonas sontii</name>
    <dbReference type="NCBI Taxonomy" id="2650745"/>
    <lineage>
        <taxon>Bacteria</taxon>
        <taxon>Pseudomonadati</taxon>
        <taxon>Pseudomonadota</taxon>
        <taxon>Gammaproteobacteria</taxon>
        <taxon>Lysobacterales</taxon>
        <taxon>Lysobacteraceae</taxon>
        <taxon>Xanthomonas</taxon>
    </lineage>
</organism>
<accession>A0A6N7Q6D3</accession>
<evidence type="ECO:0000313" key="4">
    <source>
        <dbReference type="Proteomes" id="UP000439314"/>
    </source>
</evidence>
<dbReference type="Proteomes" id="UP000437931">
    <property type="component" value="Unassembled WGS sequence"/>
</dbReference>
<dbReference type="RefSeq" id="WP_153750349.1">
    <property type="nucleotide sequence ID" value="NZ_WJPM01000001.1"/>
</dbReference>
<name>A0A6N7Q6D3_9XANT</name>
<evidence type="ECO:0000313" key="3">
    <source>
        <dbReference type="Proteomes" id="UP000437931"/>
    </source>
</evidence>
<reference evidence="3 4" key="1">
    <citation type="submission" date="2019-11" db="EMBL/GenBank/DDBJ databases">
        <title>First report of rice panicle blight caused by Xanthomonas sp. in Iran.</title>
        <authorList>
            <person name="Mirghasempour S.A."/>
            <person name="Huang S."/>
            <person name="Brady C.L."/>
            <person name="Studholme D.J."/>
        </authorList>
    </citation>
    <scope>NUCLEOTIDE SEQUENCE [LARGE SCALE GENOMIC DNA]</scope>
    <source>
        <strain evidence="1 4">ASD011</strain>
        <strain evidence="3">SAM114</strain>
    </source>
</reference>
<dbReference type="AlphaFoldDB" id="A0A6N7Q6D3"/>
<dbReference type="Pfam" id="PF06356">
    <property type="entry name" value="DUF1064"/>
    <property type="match status" value="1"/>
</dbReference>
<reference evidence="2" key="2">
    <citation type="journal article" date="2020" name="Plant Dis.">
        <title>A Grain Rot of Rice in Iran Caused by a Xanthomonas Strain Closely Related to X. sacchari.</title>
        <authorList>
            <person name="Mirghasempour S.A."/>
            <person name="Huang S."/>
            <person name="Studholme D.J."/>
            <person name="Brady C.L."/>
        </authorList>
    </citation>
    <scope>NUCLEOTIDE SEQUENCE</scope>
    <source>
        <strain evidence="2">SAM114</strain>
    </source>
</reference>
<dbReference type="EMBL" id="WJPM01000001">
    <property type="protein sequence ID" value="MRH73363.1"/>
    <property type="molecule type" value="Genomic_DNA"/>
</dbReference>
<evidence type="ECO:0000313" key="2">
    <source>
        <dbReference type="EMBL" id="MRH73363.1"/>
    </source>
</evidence>
<dbReference type="InterPro" id="IPR009414">
    <property type="entry name" value="DUF1064"/>
</dbReference>
<evidence type="ECO:0000313" key="1">
    <source>
        <dbReference type="EMBL" id="MRG98846.1"/>
    </source>
</evidence>
<dbReference type="Proteomes" id="UP000439314">
    <property type="component" value="Unassembled WGS sequence"/>
</dbReference>